<gene>
    <name evidence="3" type="ORF">LCOR_09666.1</name>
</gene>
<feature type="region of interest" description="Disordered" evidence="1">
    <location>
        <begin position="148"/>
        <end position="171"/>
    </location>
</feature>
<dbReference type="AlphaFoldDB" id="A0A068SAF5"/>
<comment type="caution">
    <text evidence="3">The sequence shown here is derived from an EMBL/GenBank/DDBJ whole genome shotgun (WGS) entry which is preliminary data.</text>
</comment>
<keyword evidence="2" id="KW-0732">Signal</keyword>
<dbReference type="Proteomes" id="UP000027586">
    <property type="component" value="Unassembled WGS sequence"/>
</dbReference>
<feature type="chain" id="PRO_5001653049" evidence="2">
    <location>
        <begin position="24"/>
        <end position="193"/>
    </location>
</feature>
<feature type="signal peptide" evidence="2">
    <location>
        <begin position="1"/>
        <end position="23"/>
    </location>
</feature>
<sequence length="193" mass="20442">MHLSKKGFIACCLATFATQCTMSNGIQSVDQQFNITSPLDHGVYVAAQKLPITYVLLGDSSGLELNIYMKPVDVNATTVVVAQKADVSEDASSIVTIDNKTYWQHSYNYEIPQATQAGSYEVVFESVNSQENTSVPITIRPFVATSSPCPSPTGSSSASASPNPGDGSSSSASRKANVCVALAGFAMLTSFFF</sequence>
<name>A0A068SAF5_9FUNG</name>
<reference evidence="3" key="1">
    <citation type="submission" date="2013-08" db="EMBL/GenBank/DDBJ databases">
        <title>Gene expansion shapes genome architecture in the human pathogen Lichtheimia corymbifera: an evolutionary genomics analysis in the ancient terrestrial Mucorales (Mucoromycotina).</title>
        <authorList>
            <person name="Schwartze V.U."/>
            <person name="Winter S."/>
            <person name="Shelest E."/>
            <person name="Marcet-Houben M."/>
            <person name="Horn F."/>
            <person name="Wehner S."/>
            <person name="Hoffmann K."/>
            <person name="Riege K."/>
            <person name="Sammeth M."/>
            <person name="Nowrousian M."/>
            <person name="Valiante V."/>
            <person name="Linde J."/>
            <person name="Jacobsen I.D."/>
            <person name="Marz M."/>
            <person name="Brakhage A.A."/>
            <person name="Gabaldon T."/>
            <person name="Bocker S."/>
            <person name="Voigt K."/>
        </authorList>
    </citation>
    <scope>NUCLEOTIDE SEQUENCE [LARGE SCALE GENOMIC DNA]</scope>
    <source>
        <strain evidence="3">FSU 9682</strain>
    </source>
</reference>
<keyword evidence="4" id="KW-1185">Reference proteome</keyword>
<protein>
    <submittedName>
        <fullName evidence="3">Uncharacterized protein</fullName>
    </submittedName>
</protein>
<evidence type="ECO:0000313" key="4">
    <source>
        <dbReference type="Proteomes" id="UP000027586"/>
    </source>
</evidence>
<evidence type="ECO:0000313" key="3">
    <source>
        <dbReference type="EMBL" id="CDH58817.1"/>
    </source>
</evidence>
<dbReference type="OrthoDB" id="2276720at2759"/>
<proteinExistence type="predicted"/>
<evidence type="ECO:0000256" key="1">
    <source>
        <dbReference type="SAM" id="MobiDB-lite"/>
    </source>
</evidence>
<accession>A0A068SAF5</accession>
<dbReference type="EMBL" id="CBTN010000061">
    <property type="protein sequence ID" value="CDH58817.1"/>
    <property type="molecule type" value="Genomic_DNA"/>
</dbReference>
<organism evidence="3 4">
    <name type="scientific">Lichtheimia corymbifera JMRC:FSU:9682</name>
    <dbReference type="NCBI Taxonomy" id="1263082"/>
    <lineage>
        <taxon>Eukaryota</taxon>
        <taxon>Fungi</taxon>
        <taxon>Fungi incertae sedis</taxon>
        <taxon>Mucoromycota</taxon>
        <taxon>Mucoromycotina</taxon>
        <taxon>Mucoromycetes</taxon>
        <taxon>Mucorales</taxon>
        <taxon>Lichtheimiaceae</taxon>
        <taxon>Lichtheimia</taxon>
    </lineage>
</organism>
<dbReference type="VEuPathDB" id="FungiDB:LCOR_09666.1"/>
<evidence type="ECO:0000256" key="2">
    <source>
        <dbReference type="SAM" id="SignalP"/>
    </source>
</evidence>